<dbReference type="SMART" id="SM00043">
    <property type="entry name" value="CY"/>
    <property type="match status" value="1"/>
</dbReference>
<feature type="signal peptide" evidence="2">
    <location>
        <begin position="1"/>
        <end position="17"/>
    </location>
</feature>
<dbReference type="Gene3D" id="3.10.450.10">
    <property type="match status" value="1"/>
</dbReference>
<keyword evidence="5" id="KW-1185">Reference proteome</keyword>
<evidence type="ECO:0000256" key="1">
    <source>
        <dbReference type="ARBA" id="ARBA00009403"/>
    </source>
</evidence>
<comment type="caution">
    <text evidence="4">The sequence shown here is derived from an EMBL/GenBank/DDBJ whole genome shotgun (WGS) entry which is preliminary data.</text>
</comment>
<dbReference type="Pfam" id="PF00031">
    <property type="entry name" value="Cystatin"/>
    <property type="match status" value="1"/>
</dbReference>
<dbReference type="PANTHER" id="PTHR46186">
    <property type="entry name" value="CYSTATIN"/>
    <property type="match status" value="1"/>
</dbReference>
<name>A0A5C6NGG4_9TELE</name>
<dbReference type="Proteomes" id="UP000324091">
    <property type="component" value="Chromosome 20"/>
</dbReference>
<evidence type="ECO:0000313" key="4">
    <source>
        <dbReference type="EMBL" id="TWW66564.1"/>
    </source>
</evidence>
<accession>A0A5C6NGG4</accession>
<evidence type="ECO:0000313" key="5">
    <source>
        <dbReference type="Proteomes" id="UP000324091"/>
    </source>
</evidence>
<dbReference type="InterPro" id="IPR000010">
    <property type="entry name" value="Cystatin_dom"/>
</dbReference>
<dbReference type="InterPro" id="IPR046350">
    <property type="entry name" value="Cystatin_sf"/>
</dbReference>
<dbReference type="GO" id="GO:0005737">
    <property type="term" value="C:cytoplasm"/>
    <property type="evidence" value="ECO:0007669"/>
    <property type="project" value="TreeGrafter"/>
</dbReference>
<comment type="similarity">
    <text evidence="1">Belongs to the cystatin family.</text>
</comment>
<protein>
    <recommendedName>
        <fullName evidence="3">Cystatin domain-containing protein</fullName>
    </recommendedName>
</protein>
<organism evidence="4 5">
    <name type="scientific">Takifugu flavidus</name>
    <name type="common">sansaifugu</name>
    <dbReference type="NCBI Taxonomy" id="433684"/>
    <lineage>
        <taxon>Eukaryota</taxon>
        <taxon>Metazoa</taxon>
        <taxon>Chordata</taxon>
        <taxon>Craniata</taxon>
        <taxon>Vertebrata</taxon>
        <taxon>Euteleostomi</taxon>
        <taxon>Actinopterygii</taxon>
        <taxon>Neopterygii</taxon>
        <taxon>Teleostei</taxon>
        <taxon>Neoteleostei</taxon>
        <taxon>Acanthomorphata</taxon>
        <taxon>Eupercaria</taxon>
        <taxon>Tetraodontiformes</taxon>
        <taxon>Tetradontoidea</taxon>
        <taxon>Tetraodontidae</taxon>
        <taxon>Takifugu</taxon>
    </lineage>
</organism>
<dbReference type="CDD" id="cd00042">
    <property type="entry name" value="CY"/>
    <property type="match status" value="1"/>
</dbReference>
<gene>
    <name evidence="4" type="ORF">D4764_20G0005960</name>
</gene>
<sequence>MPLWMLLLCVAVQLCCAAQPVDEVITTKNVPLLGDWIQRSPDSPEVQEAAQQAVKMFNANSKNKRMFRLVAVTAAQSQVTNKINFRIQAVLGKTACLKAEDLDLSSCPGVRKQLSCRFQVTFDPRNQKHELQDHQCRKLKED</sequence>
<dbReference type="GO" id="GO:0004869">
    <property type="term" value="F:cysteine-type endopeptidase inhibitor activity"/>
    <property type="evidence" value="ECO:0007669"/>
    <property type="project" value="InterPro"/>
</dbReference>
<dbReference type="EMBL" id="RHFK02000013">
    <property type="protein sequence ID" value="TWW66564.1"/>
    <property type="molecule type" value="Genomic_DNA"/>
</dbReference>
<reference evidence="4 5" key="1">
    <citation type="submission" date="2019-04" db="EMBL/GenBank/DDBJ databases">
        <title>Chromosome genome assembly for Takifugu flavidus.</title>
        <authorList>
            <person name="Xiao S."/>
        </authorList>
    </citation>
    <scope>NUCLEOTIDE SEQUENCE [LARGE SCALE GENOMIC DNA]</scope>
    <source>
        <strain evidence="4">HTHZ2018</strain>
        <tissue evidence="4">Muscle</tissue>
    </source>
</reference>
<dbReference type="PANTHER" id="PTHR46186:SF13">
    <property type="entry name" value="SI:BUSM1-57F23.1"/>
    <property type="match status" value="1"/>
</dbReference>
<dbReference type="SUPFAM" id="SSF54403">
    <property type="entry name" value="Cystatin/monellin"/>
    <property type="match status" value="1"/>
</dbReference>
<dbReference type="GO" id="GO:0031982">
    <property type="term" value="C:vesicle"/>
    <property type="evidence" value="ECO:0007669"/>
    <property type="project" value="TreeGrafter"/>
</dbReference>
<dbReference type="AlphaFoldDB" id="A0A5C6NGG4"/>
<evidence type="ECO:0000256" key="2">
    <source>
        <dbReference type="SAM" id="SignalP"/>
    </source>
</evidence>
<feature type="chain" id="PRO_5022947836" description="Cystatin domain-containing protein" evidence="2">
    <location>
        <begin position="18"/>
        <end position="142"/>
    </location>
</feature>
<proteinExistence type="inferred from homology"/>
<feature type="domain" description="Cystatin" evidence="3">
    <location>
        <begin position="31"/>
        <end position="137"/>
    </location>
</feature>
<keyword evidence="2" id="KW-0732">Signal</keyword>
<evidence type="ECO:0000259" key="3">
    <source>
        <dbReference type="SMART" id="SM00043"/>
    </source>
</evidence>
<dbReference type="GO" id="GO:0005615">
    <property type="term" value="C:extracellular space"/>
    <property type="evidence" value="ECO:0007669"/>
    <property type="project" value="TreeGrafter"/>
</dbReference>